<evidence type="ECO:0000313" key="1">
    <source>
        <dbReference type="EMBL" id="GIH07655.1"/>
    </source>
</evidence>
<sequence length="186" mass="19107">MTECTGSSEPSLARNRTAGERLTMGMRKAVAGALVLIVSACSQAKPGPVPQPTPARPEQCATAVDTVPEPPRTLEVVLGVVALPTQKVLQANDVGQPGELFAKQGLVVKADAEVELAVGDGVVGARLEWNGVATTGPVTHHVPCVGQTGWRAYAGGFYVAEPSCLPIMVRAGSGEQTVRIAVGVAC</sequence>
<dbReference type="AlphaFoldDB" id="A0A8J3QDJ7"/>
<dbReference type="Proteomes" id="UP000612899">
    <property type="component" value="Unassembled WGS sequence"/>
</dbReference>
<proteinExistence type="predicted"/>
<keyword evidence="2" id="KW-1185">Reference proteome</keyword>
<dbReference type="EMBL" id="BONY01000038">
    <property type="protein sequence ID" value="GIH07655.1"/>
    <property type="molecule type" value="Genomic_DNA"/>
</dbReference>
<name>A0A8J3QDJ7_9ACTN</name>
<accession>A0A8J3QDJ7</accession>
<reference evidence="1" key="1">
    <citation type="submission" date="2021-01" db="EMBL/GenBank/DDBJ databases">
        <title>Whole genome shotgun sequence of Rhizocola hellebori NBRC 109834.</title>
        <authorList>
            <person name="Komaki H."/>
            <person name="Tamura T."/>
        </authorList>
    </citation>
    <scope>NUCLEOTIDE SEQUENCE</scope>
    <source>
        <strain evidence="1">NBRC 109834</strain>
    </source>
</reference>
<comment type="caution">
    <text evidence="1">The sequence shown here is derived from an EMBL/GenBank/DDBJ whole genome shotgun (WGS) entry which is preliminary data.</text>
</comment>
<organism evidence="1 2">
    <name type="scientific">Rhizocola hellebori</name>
    <dbReference type="NCBI Taxonomy" id="1392758"/>
    <lineage>
        <taxon>Bacteria</taxon>
        <taxon>Bacillati</taxon>
        <taxon>Actinomycetota</taxon>
        <taxon>Actinomycetes</taxon>
        <taxon>Micromonosporales</taxon>
        <taxon>Micromonosporaceae</taxon>
        <taxon>Rhizocola</taxon>
    </lineage>
</organism>
<gene>
    <name evidence="1" type="ORF">Rhe02_57220</name>
</gene>
<protein>
    <submittedName>
        <fullName evidence="1">Uncharacterized protein</fullName>
    </submittedName>
</protein>
<evidence type="ECO:0000313" key="2">
    <source>
        <dbReference type="Proteomes" id="UP000612899"/>
    </source>
</evidence>